<organism evidence="1 2">
    <name type="scientific">Thermosulfurimonas dismutans</name>
    <dbReference type="NCBI Taxonomy" id="999894"/>
    <lineage>
        <taxon>Bacteria</taxon>
        <taxon>Pseudomonadati</taxon>
        <taxon>Thermodesulfobacteriota</taxon>
        <taxon>Thermodesulfobacteria</taxon>
        <taxon>Thermodesulfobacteriales</taxon>
        <taxon>Thermodesulfobacteriaceae</taxon>
        <taxon>Thermosulfurimonas</taxon>
    </lineage>
</organism>
<dbReference type="Gene3D" id="2.30.30.830">
    <property type="match status" value="1"/>
</dbReference>
<protein>
    <submittedName>
        <fullName evidence="1">Type IV pilus biogenesis protein PilP</fullName>
    </submittedName>
</protein>
<sequence length="163" mass="18783">MSVIFLVSCKKEEKITISSTVKPKKEVKIIDEDLEKWKNILKAETYHTRLVGYGNPFAPFFKEKPREEPRKPLSPLERWSLKELKLTGIVQKGKRRWALIEDPSGKGYMVSVGTKIGQNEGYLAKIGNDYILVKEKSTDFLGNEIIREIVIKLRPTEENHEVP</sequence>
<proteinExistence type="predicted"/>
<gene>
    <name evidence="1" type="ORF">TDIS_0580</name>
</gene>
<dbReference type="Pfam" id="PF04351">
    <property type="entry name" value="PilP"/>
    <property type="match status" value="1"/>
</dbReference>
<dbReference type="InterPro" id="IPR007446">
    <property type="entry name" value="PilP"/>
</dbReference>
<dbReference type="AlphaFoldDB" id="A0A179D6K6"/>
<dbReference type="STRING" id="999894.TDIS_0580"/>
<comment type="caution">
    <text evidence="1">The sequence shown here is derived from an EMBL/GenBank/DDBJ whole genome shotgun (WGS) entry which is preliminary data.</text>
</comment>
<name>A0A179D6K6_9BACT</name>
<dbReference type="Proteomes" id="UP000078390">
    <property type="component" value="Unassembled WGS sequence"/>
</dbReference>
<accession>A0A179D6K6</accession>
<dbReference type="EMBL" id="LWLG01000002">
    <property type="protein sequence ID" value="OAQ21359.1"/>
    <property type="molecule type" value="Genomic_DNA"/>
</dbReference>
<evidence type="ECO:0000313" key="1">
    <source>
        <dbReference type="EMBL" id="OAQ21359.1"/>
    </source>
</evidence>
<evidence type="ECO:0000313" key="2">
    <source>
        <dbReference type="Proteomes" id="UP000078390"/>
    </source>
</evidence>
<keyword evidence="2" id="KW-1185">Reference proteome</keyword>
<reference evidence="1 2" key="1">
    <citation type="submission" date="2016-04" db="EMBL/GenBank/DDBJ databases">
        <title>Genome analysis of Thermosulfurimonas dismutans, the first thermophilic sulfur-disproportionating bacterium of the phylum Thermodesulfobacteria.</title>
        <authorList>
            <person name="Mardanov A.V."/>
            <person name="Beletsky A.V."/>
            <person name="Kadnikov V.V."/>
            <person name="Slobodkin A.I."/>
            <person name="Ravin N.V."/>
        </authorList>
    </citation>
    <scope>NUCLEOTIDE SEQUENCE [LARGE SCALE GENOMIC DNA]</scope>
    <source>
        <strain evidence="1 2">S95</strain>
    </source>
</reference>